<evidence type="ECO:0000256" key="7">
    <source>
        <dbReference type="PIRSR" id="PIRSR038994-2"/>
    </source>
</evidence>
<evidence type="ECO:0000256" key="2">
    <source>
        <dbReference type="ARBA" id="ARBA00022723"/>
    </source>
</evidence>
<dbReference type="Gene3D" id="3.20.20.140">
    <property type="entry name" value="Metal-dependent hydrolases"/>
    <property type="match status" value="1"/>
</dbReference>
<keyword evidence="4 5" id="KW-0119">Carbohydrate metabolism</keyword>
<dbReference type="PANTHER" id="PTHR11113">
    <property type="entry name" value="N-ACETYLGLUCOSAMINE-6-PHOSPHATE DEACETYLASE"/>
    <property type="match status" value="1"/>
</dbReference>
<gene>
    <name evidence="10" type="ORF">SAMN05421757_104293</name>
</gene>
<evidence type="ECO:0000256" key="4">
    <source>
        <dbReference type="ARBA" id="ARBA00023277"/>
    </source>
</evidence>
<keyword evidence="3 5" id="KW-0378">Hydrolase</keyword>
<proteinExistence type="inferred from homology"/>
<evidence type="ECO:0000256" key="3">
    <source>
        <dbReference type="ARBA" id="ARBA00022801"/>
    </source>
</evidence>
<dbReference type="SUPFAM" id="SSF51556">
    <property type="entry name" value="Metallo-dependent hydrolases"/>
    <property type="match status" value="1"/>
</dbReference>
<protein>
    <submittedName>
        <fullName evidence="10">N-acetylglucosamine 6-phosphate deacetylase</fullName>
    </submittedName>
</protein>
<feature type="domain" description="Amidohydrolase-related" evidence="9">
    <location>
        <begin position="55"/>
        <end position="369"/>
    </location>
</feature>
<dbReference type="GO" id="GO:0008448">
    <property type="term" value="F:N-acetylglucosamine-6-phosphate deacetylase activity"/>
    <property type="evidence" value="ECO:0007669"/>
    <property type="project" value="InterPro"/>
</dbReference>
<sequence>MTSGPTAFVGAEIFDGVSMHAGCALLVERERVSAIVAEGEIPEGVPRHKLDGGTLAPGFVDLQVNGGGGVMFNDAQSVETLRCMAEAHARLGTATILPTLITDTAERTRAAIEAAVEAIAEGVPGIAGLHLEGPHLSLARKGAHDPSLIRPMEDADLALLCDAAGRLPALMTTVAPESVRNDQISALAAAGAIVSLGHTDSSYETCRASVRAGARCVTHLYNAQSQMGHREPGVVGAALTEGALSAGLIADFVHVHPAAIRVALAAKQGPGRIFLVTDAMAPAGTDLDGFILNGRRIERQDGRLTLADGTLAGADLDLATAIRNLTGTLGLTRAEALAMATSVPAAVAGLSARHGHLAAGRVADMVHLDRACHLAGVWMGGAAI</sequence>
<evidence type="ECO:0000259" key="9">
    <source>
        <dbReference type="Pfam" id="PF01979"/>
    </source>
</evidence>
<dbReference type="Pfam" id="PF01979">
    <property type="entry name" value="Amidohydro_1"/>
    <property type="match status" value="1"/>
</dbReference>
<reference evidence="10 11" key="1">
    <citation type="submission" date="2017-06" db="EMBL/GenBank/DDBJ databases">
        <authorList>
            <person name="Kim H.J."/>
            <person name="Triplett B.A."/>
        </authorList>
    </citation>
    <scope>NUCLEOTIDE SEQUENCE [LARGE SCALE GENOMIC DNA]</scope>
    <source>
        <strain evidence="10 11">DSM 29339</strain>
    </source>
</reference>
<feature type="binding site" evidence="7">
    <location>
        <begin position="311"/>
        <end position="313"/>
    </location>
    <ligand>
        <name>substrate</name>
    </ligand>
</feature>
<feature type="binding site" evidence="8">
    <location>
        <position position="132"/>
    </location>
    <ligand>
        <name>Zn(2+)</name>
        <dbReference type="ChEBI" id="CHEBI:29105"/>
    </ligand>
</feature>
<dbReference type="EMBL" id="FZOY01000004">
    <property type="protein sequence ID" value="SNS90357.1"/>
    <property type="molecule type" value="Genomic_DNA"/>
</dbReference>
<evidence type="ECO:0000256" key="8">
    <source>
        <dbReference type="PIRSR" id="PIRSR038994-3"/>
    </source>
</evidence>
<dbReference type="AlphaFoldDB" id="A0A239I9X8"/>
<dbReference type="PIRSF" id="PIRSF038994">
    <property type="entry name" value="NagA"/>
    <property type="match status" value="1"/>
</dbReference>
<keyword evidence="11" id="KW-1185">Reference proteome</keyword>
<evidence type="ECO:0000256" key="1">
    <source>
        <dbReference type="ARBA" id="ARBA00010716"/>
    </source>
</evidence>
<name>A0A239I9X8_9RHOB</name>
<feature type="binding site" evidence="7">
    <location>
        <position position="143"/>
    </location>
    <ligand>
        <name>substrate</name>
    </ligand>
</feature>
<dbReference type="RefSeq" id="WP_089233378.1">
    <property type="nucleotide sequence ID" value="NZ_FZOY01000004.1"/>
</dbReference>
<evidence type="ECO:0000256" key="5">
    <source>
        <dbReference type="PIRNR" id="PIRNR038994"/>
    </source>
</evidence>
<keyword evidence="2 8" id="KW-0479">Metal-binding</keyword>
<comment type="cofactor">
    <cofactor evidence="8">
        <name>a divalent metal cation</name>
        <dbReference type="ChEBI" id="CHEBI:60240"/>
    </cofactor>
    <text evidence="8">Binds 1 divalent metal cation per subunit.</text>
</comment>
<dbReference type="OrthoDB" id="9776488at2"/>
<evidence type="ECO:0000313" key="11">
    <source>
        <dbReference type="Proteomes" id="UP000198426"/>
    </source>
</evidence>
<dbReference type="InterPro" id="IPR003764">
    <property type="entry name" value="GlcNAc_6-P_deAcase"/>
</dbReference>
<feature type="binding site" evidence="7">
    <location>
        <position position="254"/>
    </location>
    <ligand>
        <name>substrate</name>
    </ligand>
</feature>
<dbReference type="InterPro" id="IPR032466">
    <property type="entry name" value="Metal_Hydrolase"/>
</dbReference>
<dbReference type="GO" id="GO:0006046">
    <property type="term" value="P:N-acetylglucosamine catabolic process"/>
    <property type="evidence" value="ECO:0007669"/>
    <property type="project" value="TreeGrafter"/>
</dbReference>
<feature type="binding site" evidence="8">
    <location>
        <position position="219"/>
    </location>
    <ligand>
        <name>Zn(2+)</name>
        <dbReference type="ChEBI" id="CHEBI:29105"/>
    </ligand>
</feature>
<accession>A0A239I9X8</accession>
<dbReference type="Proteomes" id="UP000198426">
    <property type="component" value="Unassembled WGS sequence"/>
</dbReference>
<comment type="similarity">
    <text evidence="1 5">Belongs to the metallo-dependent hydrolases superfamily. NagA family.</text>
</comment>
<dbReference type="GO" id="GO:0046872">
    <property type="term" value="F:metal ion binding"/>
    <property type="evidence" value="ECO:0007669"/>
    <property type="project" value="UniProtKB-KW"/>
</dbReference>
<dbReference type="InterPro" id="IPR006680">
    <property type="entry name" value="Amidohydro-rel"/>
</dbReference>
<dbReference type="Gene3D" id="2.30.40.10">
    <property type="entry name" value="Urease, subunit C, domain 1"/>
    <property type="match status" value="1"/>
</dbReference>
<dbReference type="PANTHER" id="PTHR11113:SF14">
    <property type="entry name" value="N-ACETYLGLUCOSAMINE-6-PHOSPHATE DEACETYLASE"/>
    <property type="match status" value="1"/>
</dbReference>
<feature type="active site" description="Proton donor/acceptor" evidence="6">
    <location>
        <position position="278"/>
    </location>
</feature>
<dbReference type="NCBIfam" id="TIGR00221">
    <property type="entry name" value="nagA"/>
    <property type="match status" value="1"/>
</dbReference>
<feature type="binding site" evidence="7">
    <location>
        <position position="230"/>
    </location>
    <ligand>
        <name>substrate</name>
    </ligand>
</feature>
<dbReference type="SUPFAM" id="SSF51338">
    <property type="entry name" value="Composite domain of metallo-dependent hydrolases"/>
    <property type="match status" value="1"/>
</dbReference>
<evidence type="ECO:0000256" key="6">
    <source>
        <dbReference type="PIRSR" id="PIRSR038994-1"/>
    </source>
</evidence>
<dbReference type="InterPro" id="IPR011059">
    <property type="entry name" value="Metal-dep_hydrolase_composite"/>
</dbReference>
<feature type="binding site" evidence="7">
    <location>
        <begin position="222"/>
        <end position="223"/>
    </location>
    <ligand>
        <name>substrate</name>
    </ligand>
</feature>
<feature type="binding site" evidence="8">
    <location>
        <position position="198"/>
    </location>
    <ligand>
        <name>Zn(2+)</name>
        <dbReference type="ChEBI" id="CHEBI:29105"/>
    </ligand>
</feature>
<organism evidence="10 11">
    <name type="scientific">Tropicimonas sediminicola</name>
    <dbReference type="NCBI Taxonomy" id="1031541"/>
    <lineage>
        <taxon>Bacteria</taxon>
        <taxon>Pseudomonadati</taxon>
        <taxon>Pseudomonadota</taxon>
        <taxon>Alphaproteobacteria</taxon>
        <taxon>Rhodobacterales</taxon>
        <taxon>Roseobacteraceae</taxon>
        <taxon>Tropicimonas</taxon>
    </lineage>
</organism>
<evidence type="ECO:0000313" key="10">
    <source>
        <dbReference type="EMBL" id="SNS90357.1"/>
    </source>
</evidence>